<dbReference type="InterPro" id="IPR016181">
    <property type="entry name" value="Acyl_CoA_acyltransferase"/>
</dbReference>
<name>A0A085G6T4_EWIA3</name>
<comment type="caution">
    <text evidence="2">The sequence shown here is derived from an EMBL/GenBank/DDBJ whole genome shotgun (WGS) entry which is preliminary data.</text>
</comment>
<dbReference type="SUPFAM" id="SSF55729">
    <property type="entry name" value="Acyl-CoA N-acyltransferases (Nat)"/>
    <property type="match status" value="1"/>
</dbReference>
<dbReference type="STRING" id="910964.GEAM_3238"/>
<evidence type="ECO:0000259" key="1">
    <source>
        <dbReference type="PROSITE" id="PS51186"/>
    </source>
</evidence>
<dbReference type="CDD" id="cd04301">
    <property type="entry name" value="NAT_SF"/>
    <property type="match status" value="1"/>
</dbReference>
<dbReference type="RefSeq" id="WP_034793397.1">
    <property type="nucleotide sequence ID" value="NZ_JMPJ01000065.1"/>
</dbReference>
<protein>
    <submittedName>
        <fullName evidence="2">Acetyltransferase</fullName>
        <ecNumber evidence="2">2.3.1.-</ecNumber>
    </submittedName>
</protein>
<dbReference type="InterPro" id="IPR000182">
    <property type="entry name" value="GNAT_dom"/>
</dbReference>
<evidence type="ECO:0000313" key="2">
    <source>
        <dbReference type="EMBL" id="KFC79429.1"/>
    </source>
</evidence>
<dbReference type="GO" id="GO:0016747">
    <property type="term" value="F:acyltransferase activity, transferring groups other than amino-acyl groups"/>
    <property type="evidence" value="ECO:0007669"/>
    <property type="project" value="InterPro"/>
</dbReference>
<dbReference type="EC" id="2.3.1.-" evidence="2"/>
<keyword evidence="2" id="KW-0808">Transferase</keyword>
<dbReference type="PROSITE" id="PS51186">
    <property type="entry name" value="GNAT"/>
    <property type="match status" value="1"/>
</dbReference>
<dbReference type="Proteomes" id="UP000028640">
    <property type="component" value="Unassembled WGS sequence"/>
</dbReference>
<dbReference type="OrthoDB" id="9815041at2"/>
<dbReference type="eggNOG" id="COG0454">
    <property type="taxonomic scope" value="Bacteria"/>
</dbReference>
<dbReference type="AlphaFoldDB" id="A0A085G6T4"/>
<feature type="domain" description="N-acetyltransferase" evidence="1">
    <location>
        <begin position="2"/>
        <end position="150"/>
    </location>
</feature>
<dbReference type="EMBL" id="JMPJ01000065">
    <property type="protein sequence ID" value="KFC79429.1"/>
    <property type="molecule type" value="Genomic_DNA"/>
</dbReference>
<sequence length="150" mass="16714">MLIIAAVDPSTAGFDALCAESQREGQRMLVRLRDNWQSGANRFALTGEMLNGAFLLQQGSDERQLVGICGRNIDPFANSPRIGRVRHLFVTRELRRQGVGQLLMSHLLADAPDYFDLLNTHAPESAHAFYRSLGFVPVIDDPNVTHRLTL</sequence>
<organism evidence="2 3">
    <name type="scientific">Ewingella americana (strain ATCC 33852 / DSM 4580 / CCUG 14506 / JCM 5911 / LMG 7869 / NCTC 12157 / CDC 1468-78)</name>
    <dbReference type="NCBI Taxonomy" id="910964"/>
    <lineage>
        <taxon>Bacteria</taxon>
        <taxon>Pseudomonadati</taxon>
        <taxon>Pseudomonadota</taxon>
        <taxon>Gammaproteobacteria</taxon>
        <taxon>Enterobacterales</taxon>
        <taxon>Yersiniaceae</taxon>
        <taxon>Ewingella</taxon>
    </lineage>
</organism>
<reference evidence="2 3" key="1">
    <citation type="submission" date="2014-05" db="EMBL/GenBank/DDBJ databases">
        <title>ATOL: Assembling a taxonomically balanced genome-scale reconstruction of the evolutionary history of the Enterobacteriaceae.</title>
        <authorList>
            <person name="Plunkett G.III."/>
            <person name="Neeno-Eckwall E.C."/>
            <person name="Glasner J.D."/>
            <person name="Perna N.T."/>
        </authorList>
    </citation>
    <scope>NUCLEOTIDE SEQUENCE [LARGE SCALE GENOMIC DNA]</scope>
    <source>
        <strain evidence="2 3">ATCC 33852</strain>
    </source>
</reference>
<evidence type="ECO:0000313" key="3">
    <source>
        <dbReference type="Proteomes" id="UP000028640"/>
    </source>
</evidence>
<dbReference type="GeneID" id="78381395"/>
<gene>
    <name evidence="2" type="ORF">GEAM_3238</name>
</gene>
<proteinExistence type="predicted"/>
<accession>A0A085G6T4</accession>
<keyword evidence="3" id="KW-1185">Reference proteome</keyword>
<dbReference type="Pfam" id="PF13508">
    <property type="entry name" value="Acetyltransf_7"/>
    <property type="match status" value="1"/>
</dbReference>
<dbReference type="Gene3D" id="3.40.630.30">
    <property type="match status" value="1"/>
</dbReference>
<keyword evidence="2" id="KW-0012">Acyltransferase</keyword>